<feature type="domain" description="Protein kinase" evidence="1">
    <location>
        <begin position="226"/>
        <end position="653"/>
    </location>
</feature>
<evidence type="ECO:0000313" key="3">
    <source>
        <dbReference type="Proteomes" id="UP001282474"/>
    </source>
</evidence>
<evidence type="ECO:0000259" key="1">
    <source>
        <dbReference type="PROSITE" id="PS50011"/>
    </source>
</evidence>
<dbReference type="CDD" id="cd04791">
    <property type="entry name" value="LanC_SerThrkinase"/>
    <property type="match status" value="1"/>
</dbReference>
<accession>A0ABU4MUN7</accession>
<dbReference type="SMART" id="SM01260">
    <property type="entry name" value="LANC_like"/>
    <property type="match status" value="1"/>
</dbReference>
<comment type="caution">
    <text evidence="2">The sequence shown here is derived from an EMBL/GenBank/DDBJ whole genome shotgun (WGS) entry which is preliminary data.</text>
</comment>
<evidence type="ECO:0000313" key="2">
    <source>
        <dbReference type="EMBL" id="MDX3041208.1"/>
    </source>
</evidence>
<dbReference type="Pfam" id="PF25816">
    <property type="entry name" value="RamC_N"/>
    <property type="match status" value="1"/>
</dbReference>
<dbReference type="Proteomes" id="UP001282474">
    <property type="component" value="Unassembled WGS sequence"/>
</dbReference>
<dbReference type="InterPro" id="IPR011009">
    <property type="entry name" value="Kinase-like_dom_sf"/>
</dbReference>
<dbReference type="InterPro" id="IPR057929">
    <property type="entry name" value="RamC_N"/>
</dbReference>
<dbReference type="SUPFAM" id="SSF56112">
    <property type="entry name" value="Protein kinase-like (PK-like)"/>
    <property type="match status" value="1"/>
</dbReference>
<dbReference type="Gene3D" id="1.10.510.10">
    <property type="entry name" value="Transferase(Phosphotransferase) domain 1"/>
    <property type="match status" value="1"/>
</dbReference>
<sequence>MDKRYEVYCLTDPHFYDAPSSHAGTQGRFRQTGGALPASWVREKVGDWLACRPTEVRLPPQGWKIHVSACLDNAQSILDEVWDHCVPRGVAFKFLPDLETLFLANAKYAHRGSSGKFVTVYPRDEAECERLLTELDAVLGGRPGPYILSDLRWRDGPLHVRYGAFADRYCVSADGVVHQAVADPSGRLVPDVRGPTFQVPDWVELPGFLEPQLAASRSTTVADLPYRIDRALHFSNGGGLYAGVDRRTEERVVLKEARPYAGLTPDGADAVTRLEREREALERLRGLRCVPALRDRFELGGHHFLVEDFVEGKPLHQLIVERSPLAALDPAPAAFPEYTAWALDVLRRVRDAVAAVHERDVVIGDVHPFNVLVRPDDTVVLIDFEGASDVAHAHHQVLAAPGFHAPGSATGFDIDRYALACLTICMFLPLTGLIELDRGKAGRLAREAARLFPVPDDLLDEAVRTITGADEATTGTGDVTAGADGATAGAGGATTGVGDGGTASGARARIGWAAGANAERTAGAHAAGKAVGVRAGKASGRAVGVRAGGDDEPRIEPDHAGWLRARESITAAILASATPGRDDRLFPGDIEQFAAPGGGLGMAHGAAGVLYALDVTGAGRHPDHEDWLIQHALHPPPGTRLGLYDGLHGVAFALDHLGHHEEAVKVLDMCLTERWQNLALDLKGGLSGIGLTLLHFADTTGDAAHRAAAQRVAATVADRLGPADGVPETSGGAHPRAGLMYGSSGPALLFLRLHEHDGDPAHLDLAATALRQDLRRCVVREEGSMEVNEGFRTMPYLADGSVGIGMVLDDYLALRPDEEFATAADAIREASRASFYVEPGLFDGVAGMILHRGRAHPPGTAAARDPVVAAHIRRLARHACLLDGRLAFPGEQLMRLSMDLATGGAGVALALGAACHATPTGLPFLTPGRSAPDIPVPHRVQEGR</sequence>
<proteinExistence type="predicted"/>
<dbReference type="InterPro" id="IPR058053">
    <property type="entry name" value="RamC_C"/>
</dbReference>
<dbReference type="EMBL" id="JARAWJ010000025">
    <property type="protein sequence ID" value="MDX3041208.1"/>
    <property type="molecule type" value="Genomic_DNA"/>
</dbReference>
<dbReference type="RefSeq" id="WP_193381679.1">
    <property type="nucleotide sequence ID" value="NZ_JABXWF010000016.1"/>
</dbReference>
<name>A0ABU4MUN7_9ACTN</name>
<dbReference type="NCBIfam" id="NF038151">
    <property type="entry name" value="lanthi_synth_III"/>
    <property type="match status" value="1"/>
</dbReference>
<dbReference type="PROSITE" id="PS50011">
    <property type="entry name" value="PROTEIN_KINASE_DOM"/>
    <property type="match status" value="1"/>
</dbReference>
<dbReference type="Pfam" id="PF00069">
    <property type="entry name" value="Pkinase"/>
    <property type="match status" value="1"/>
</dbReference>
<dbReference type="SMART" id="SM00220">
    <property type="entry name" value="S_TKc"/>
    <property type="match status" value="1"/>
</dbReference>
<reference evidence="2 3" key="1">
    <citation type="journal article" date="2023" name="Microb. Genom.">
        <title>Mesoterricola silvestris gen. nov., sp. nov., Mesoterricola sediminis sp. nov., Geothrix oryzae sp. nov., Geothrix edaphica sp. nov., Geothrix rubra sp. nov., and Geothrix limicola sp. nov., six novel members of Acidobacteriota isolated from soils.</title>
        <authorList>
            <person name="Weisberg A.J."/>
            <person name="Pearce E."/>
            <person name="Kramer C.G."/>
            <person name="Chang J.H."/>
            <person name="Clarke C.R."/>
        </authorList>
    </citation>
    <scope>NUCLEOTIDE SEQUENCE [LARGE SCALE GENOMIC DNA]</scope>
    <source>
        <strain evidence="2 3">NE20-4-1</strain>
    </source>
</reference>
<dbReference type="SUPFAM" id="SSF158745">
    <property type="entry name" value="LanC-like"/>
    <property type="match status" value="1"/>
</dbReference>
<organism evidence="2 3">
    <name type="scientific">Streptomyces caniscabiei</name>
    <dbReference type="NCBI Taxonomy" id="2746961"/>
    <lineage>
        <taxon>Bacteria</taxon>
        <taxon>Bacillati</taxon>
        <taxon>Actinomycetota</taxon>
        <taxon>Actinomycetes</taxon>
        <taxon>Kitasatosporales</taxon>
        <taxon>Streptomycetaceae</taxon>
        <taxon>Streptomyces</taxon>
    </lineage>
</organism>
<protein>
    <submittedName>
        <fullName evidence="2">Class III lanthionine synthetase LanKC</fullName>
    </submittedName>
</protein>
<dbReference type="InterPro" id="IPR053524">
    <property type="entry name" value="Aerial_hyphae_peptide-synth"/>
</dbReference>
<dbReference type="InterPro" id="IPR007822">
    <property type="entry name" value="LANC-like"/>
</dbReference>
<dbReference type="Gene3D" id="1.50.10.20">
    <property type="match status" value="1"/>
</dbReference>
<gene>
    <name evidence="2" type="primary">lanKC</name>
    <name evidence="2" type="ORF">PV383_29040</name>
</gene>
<keyword evidence="3" id="KW-1185">Reference proteome</keyword>
<dbReference type="InterPro" id="IPR000719">
    <property type="entry name" value="Prot_kinase_dom"/>
</dbReference>